<dbReference type="AlphaFoldDB" id="A0AAV4YQX7"/>
<dbReference type="EMBL" id="BPNI01000183">
    <property type="protein sequence ID" value="GJA43507.1"/>
    <property type="molecule type" value="Genomic_DNA"/>
</dbReference>
<evidence type="ECO:0000313" key="1">
    <source>
        <dbReference type="EMBL" id="GJA43507.1"/>
    </source>
</evidence>
<gene>
    <name evidence="1" type="ORF">KAM343_43030</name>
</gene>
<reference evidence="1" key="1">
    <citation type="submission" date="2021-07" db="EMBL/GenBank/DDBJ databases">
        <title>Draft genome sequence of carbapenem-resistant Aeromonas spp. in Japan.</title>
        <authorList>
            <person name="Maehana S."/>
            <person name="Suzuki M."/>
            <person name="Kitasato H."/>
        </authorList>
    </citation>
    <scope>NUCLEOTIDE SEQUENCE</scope>
    <source>
        <strain evidence="1">KAM343</strain>
    </source>
</reference>
<proteinExistence type="predicted"/>
<dbReference type="Proteomes" id="UP000886939">
    <property type="component" value="Unassembled WGS sequence"/>
</dbReference>
<accession>A0AAV4YQX7</accession>
<comment type="caution">
    <text evidence="1">The sequence shown here is derived from an EMBL/GenBank/DDBJ whole genome shotgun (WGS) entry which is preliminary data.</text>
</comment>
<sequence>MVSSLTLNQTHGLLHKLLDRITELEDRFNQHSENFQSPLQ</sequence>
<name>A0AAV4YQX7_AERCA</name>
<organism evidence="1 2">
    <name type="scientific">Aeromonas caviae</name>
    <name type="common">Aeromonas punctata</name>
    <dbReference type="NCBI Taxonomy" id="648"/>
    <lineage>
        <taxon>Bacteria</taxon>
        <taxon>Pseudomonadati</taxon>
        <taxon>Pseudomonadota</taxon>
        <taxon>Gammaproteobacteria</taxon>
        <taxon>Aeromonadales</taxon>
        <taxon>Aeromonadaceae</taxon>
        <taxon>Aeromonas</taxon>
    </lineage>
</organism>
<evidence type="ECO:0000313" key="2">
    <source>
        <dbReference type="Proteomes" id="UP000886939"/>
    </source>
</evidence>
<protein>
    <submittedName>
        <fullName evidence="1">Uncharacterized protein</fullName>
    </submittedName>
</protein>